<dbReference type="GO" id="GO:0003723">
    <property type="term" value="F:RNA binding"/>
    <property type="evidence" value="ECO:0007669"/>
    <property type="project" value="InterPro"/>
</dbReference>
<feature type="compositionally biased region" description="Polar residues" evidence="4">
    <location>
        <begin position="100"/>
        <end position="110"/>
    </location>
</feature>
<dbReference type="Gene3D" id="3.10.450.30">
    <property type="entry name" value="Microbial ribonucleases"/>
    <property type="match status" value="1"/>
</dbReference>
<feature type="region of interest" description="Disordered" evidence="4">
    <location>
        <begin position="21"/>
        <end position="119"/>
    </location>
</feature>
<keyword evidence="3" id="KW-0175">Coiled coil</keyword>
<accession>A0A1W2C5I5</accession>
<name>A0A1W2C5I5_9FIRM</name>
<organism evidence="5 6">
    <name type="scientific">Papillibacter cinnamivorans DSM 12816</name>
    <dbReference type="NCBI Taxonomy" id="1122930"/>
    <lineage>
        <taxon>Bacteria</taxon>
        <taxon>Bacillati</taxon>
        <taxon>Bacillota</taxon>
        <taxon>Clostridia</taxon>
        <taxon>Eubacteriales</taxon>
        <taxon>Oscillospiraceae</taxon>
        <taxon>Papillibacter</taxon>
    </lineage>
</organism>
<evidence type="ECO:0000256" key="2">
    <source>
        <dbReference type="ARBA" id="ARBA00022801"/>
    </source>
</evidence>
<dbReference type="STRING" id="1122930.SAMN02745168_2568"/>
<keyword evidence="2" id="KW-0378">Hydrolase</keyword>
<dbReference type="SUPFAM" id="SSF53933">
    <property type="entry name" value="Microbial ribonucleases"/>
    <property type="match status" value="1"/>
</dbReference>
<dbReference type="InterPro" id="IPR000026">
    <property type="entry name" value="N1-like"/>
</dbReference>
<evidence type="ECO:0000256" key="1">
    <source>
        <dbReference type="ARBA" id="ARBA00022722"/>
    </source>
</evidence>
<dbReference type="Proteomes" id="UP000192790">
    <property type="component" value="Unassembled WGS sequence"/>
</dbReference>
<dbReference type="GO" id="GO:0004521">
    <property type="term" value="F:RNA endonuclease activity"/>
    <property type="evidence" value="ECO:0007669"/>
    <property type="project" value="InterPro"/>
</dbReference>
<dbReference type="Pfam" id="PF00545">
    <property type="entry name" value="Ribonuclease"/>
    <property type="match status" value="1"/>
</dbReference>
<keyword evidence="1" id="KW-0540">Nuclease</keyword>
<feature type="coiled-coil region" evidence="3">
    <location>
        <begin position="290"/>
        <end position="325"/>
    </location>
</feature>
<evidence type="ECO:0000313" key="5">
    <source>
        <dbReference type="EMBL" id="SMC80361.1"/>
    </source>
</evidence>
<proteinExistence type="predicted"/>
<feature type="coiled-coil region" evidence="3">
    <location>
        <begin position="557"/>
        <end position="629"/>
    </location>
</feature>
<dbReference type="AlphaFoldDB" id="A0A1W2C5I5"/>
<sequence length="1033" mass="113661">MYSMTSNRTIAGLDALHGAWERSREKKKLPETAGSNTTPVAGIKNLPNPDPTNPPEIEYPIPRQSNTARPEPLPLYPEKPDIPVQSNVDKIREEAEAVRSSPQTSYSPPSDGSRYINGLYGSLSGTGSAAARNLETAAFREAEQVAVEPFYSAARAASAADAAQGEASWDRYAAARGLNSGASGQAELALNSAYQSSLTSLNKAQEEKEADAKLQRQKIAAEYTALIEEVRAEREAAEAEALLKEYNRQIELGKQDEARKYGQNLKKAALFADTGDYSYFRSLGYSDEEIANMEVSYKRQQEKRREQEEAERQAAAQKAAKITASQAARTAAETVAIPDFKDYGAAADFMNRYGADSAYTARMLTENEWNRALKDESSSLVLLGDYPNYLKWFAYYALEKSGQGGEASPESFTVWFEKQTGLDHVNSTELNRSFREYEQAQETAPRAPAYVTVRNALAESAADTQTGQSAQASSPKTAGYLSVRNALDSGAADSAPGSVLLSLADSLKDTGNGKRITDLLRDFREYERKPDTSAADSRMFRENRYAEKNMASPSDRLKSLEKEIQLQKAKVQGLSDAYLYGDAEREQKKLDLLEKQYASENKRDLDRFIAEWTEEIDRQRQEQREQEILDLYNLYVPLNEETLASQKEEGYTGNRETAEQDNQPYINAVTPEMHRELQGHEKQWTDFKSQFSDDREMRKYLVSLGPEGIAELPEAVQFRAKLYYDNIIRNAEEYLAYEGYGKIPWLAALGSKFLDVMTLGASGKLMESSDPSKAEQLETAEALYPLAAQAGALAGWMTPGSASGAAAEGIGKALSPLYKPAGEIIGKGVQSALGKTAPKAASVLERILTNAAERGIAGYGVGAFEGALDSKSEGGDWQDVLKAANETGLRSAVQNMLANALLDEFKWHLNSQNPVTESAGENFTSGSVNDLPSNAQNSYKNYEGNNWKGNYSGQMPGTKAGKLYQNADDLLPKTDSAGYRITYREFDINSPTQNFGRDAERFVVGSDGSVYYTDSHYGQRISPAGLPPFVKIK</sequence>
<feature type="compositionally biased region" description="Basic and acidic residues" evidence="4">
    <location>
        <begin position="21"/>
        <end position="30"/>
    </location>
</feature>
<dbReference type="InterPro" id="IPR016191">
    <property type="entry name" value="Ribonuclease/ribotoxin"/>
</dbReference>
<keyword evidence="6" id="KW-1185">Reference proteome</keyword>
<evidence type="ECO:0000256" key="4">
    <source>
        <dbReference type="SAM" id="MobiDB-lite"/>
    </source>
</evidence>
<evidence type="ECO:0000313" key="6">
    <source>
        <dbReference type="Proteomes" id="UP000192790"/>
    </source>
</evidence>
<gene>
    <name evidence="5" type="ORF">SAMN02745168_2568</name>
</gene>
<dbReference type="EMBL" id="FWXW01000007">
    <property type="protein sequence ID" value="SMC80361.1"/>
    <property type="molecule type" value="Genomic_DNA"/>
</dbReference>
<protein>
    <submittedName>
        <fullName evidence="5">Ribonuclease</fullName>
    </submittedName>
</protein>
<feature type="coiled-coil region" evidence="3">
    <location>
        <begin position="220"/>
        <end position="256"/>
    </location>
</feature>
<reference evidence="5 6" key="1">
    <citation type="submission" date="2017-04" db="EMBL/GenBank/DDBJ databases">
        <authorList>
            <person name="Afonso C.L."/>
            <person name="Miller P.J."/>
            <person name="Scott M.A."/>
            <person name="Spackman E."/>
            <person name="Goraichik I."/>
            <person name="Dimitrov K.M."/>
            <person name="Suarez D.L."/>
            <person name="Swayne D.E."/>
        </authorList>
    </citation>
    <scope>NUCLEOTIDE SEQUENCE [LARGE SCALE GENOMIC DNA]</scope>
    <source>
        <strain evidence="5 6">DSM 12816</strain>
    </source>
</reference>
<dbReference type="GO" id="GO:0016787">
    <property type="term" value="F:hydrolase activity"/>
    <property type="evidence" value="ECO:0007669"/>
    <property type="project" value="UniProtKB-KW"/>
</dbReference>
<evidence type="ECO:0000256" key="3">
    <source>
        <dbReference type="SAM" id="Coils"/>
    </source>
</evidence>